<accession>A0AA97CX35</accession>
<dbReference type="EMBL" id="CP128986">
    <property type="protein sequence ID" value="WOC14130.1"/>
    <property type="molecule type" value="Genomic_DNA"/>
</dbReference>
<sequence>MRLSAYRWQAMSTPGTTTMRAWPTATLAVWAAARDAQRCAPDDVLHTLHDFAQAHELDAVDASGDALAVLDAVAGNAHLAVRLPAPGDAQGLPPDPLTDAAMAAGEVLLIDPRPCPAQGPVDALALIARGTPERCRWTLLRSRTPIAVDRLSADLPLGELEYQLRDAVSEAAQIIAGLSGMRATSPADLRDALAAMTAARRVDLPPHDNPRVDRVLASAAQIDAIVALAGTSSIGVTGVQHELADDRFRALTALTRAARTSAINTCIVDYRR</sequence>
<protein>
    <recommendedName>
        <fullName evidence="2">Serine/threonine protein kinase</fullName>
    </recommendedName>
</protein>
<proteinExistence type="predicted"/>
<evidence type="ECO:0008006" key="2">
    <source>
        <dbReference type="Google" id="ProtNLM"/>
    </source>
</evidence>
<evidence type="ECO:0000313" key="1">
    <source>
        <dbReference type="EMBL" id="WOC14130.1"/>
    </source>
</evidence>
<dbReference type="AlphaFoldDB" id="A0AA97CX35"/>
<name>A0AA97CX35_9ACTN</name>
<organism evidence="1">
    <name type="scientific">Gordonia sp. MP11Mi</name>
    <dbReference type="NCBI Taxonomy" id="3022769"/>
    <lineage>
        <taxon>Bacteria</taxon>
        <taxon>Bacillati</taxon>
        <taxon>Actinomycetota</taxon>
        <taxon>Actinomycetes</taxon>
        <taxon>Mycobacteriales</taxon>
        <taxon>Gordoniaceae</taxon>
        <taxon>Gordonia</taxon>
    </lineage>
</organism>
<reference evidence="1" key="1">
    <citation type="submission" date="2023-06" db="EMBL/GenBank/DDBJ databases">
        <title>Gordonia sp. nov. and Pseudochrobactrum sp. nov., two species isolated from the burying beetle Nicrophorus vespilloides.</title>
        <authorList>
            <person name="Poehlein A."/>
            <person name="Guzman J."/>
            <person name="Daniel R."/>
            <person name="Vilcinskas A."/>
        </authorList>
    </citation>
    <scope>NUCLEOTIDE SEQUENCE</scope>
    <source>
        <strain evidence="1">MP11Mi</strain>
    </source>
</reference>
<gene>
    <name evidence="1" type="ORF">MP11Mi_32440</name>
</gene>